<dbReference type="EMBL" id="CP091430">
    <property type="protein sequence ID" value="UVI28157.1"/>
    <property type="molecule type" value="Genomic_DNA"/>
</dbReference>
<dbReference type="Gene3D" id="2.40.10.500">
    <property type="match status" value="1"/>
</dbReference>
<evidence type="ECO:0000256" key="1">
    <source>
        <dbReference type="SAM" id="MobiDB-lite"/>
    </source>
</evidence>
<keyword evidence="3" id="KW-1185">Reference proteome</keyword>
<gene>
    <name evidence="2" type="ORF">L1F29_22225</name>
</gene>
<dbReference type="RefSeq" id="WP_258384244.1">
    <property type="nucleotide sequence ID" value="NZ_CP091430.1"/>
</dbReference>
<dbReference type="Gene3D" id="2.120.10.30">
    <property type="entry name" value="TolB, C-terminal domain"/>
    <property type="match status" value="1"/>
</dbReference>
<protein>
    <submittedName>
        <fullName evidence="2">Uncharacterized protein</fullName>
    </submittedName>
</protein>
<reference evidence="2" key="1">
    <citation type="submission" date="2022-01" db="EMBL/GenBank/DDBJ databases">
        <title>Paenibacillus spongiae sp. nov., isolated from marine sponge.</title>
        <authorList>
            <person name="Li Z."/>
            <person name="Zhang M."/>
        </authorList>
    </citation>
    <scope>NUCLEOTIDE SEQUENCE</scope>
    <source>
        <strain evidence="2">PHS-Z3</strain>
    </source>
</reference>
<dbReference type="InterPro" id="IPR011042">
    <property type="entry name" value="6-blade_b-propeller_TolB-like"/>
</dbReference>
<evidence type="ECO:0000313" key="2">
    <source>
        <dbReference type="EMBL" id="UVI28157.1"/>
    </source>
</evidence>
<name>A0ABY5S2Q7_9BACL</name>
<feature type="region of interest" description="Disordered" evidence="1">
    <location>
        <begin position="1"/>
        <end position="29"/>
    </location>
</feature>
<proteinExistence type="predicted"/>
<sequence length="733" mass="77727">MPFNEQLPEWNSQGVEPPQSKKNEGWLPSEKPPADYWNWQMNRAYNALKELQEKAAEKVMVEAMQVYKLTQDNGIAHVYGGNLDGLIATGIYYIPHSLSPKPAGFQTGLCEVYQIDANSRIQWLIDGNTMRPLVRYYNGNTGTWTSWTEQETTTGVQSKINAAITGLNFTAENILDKLKTIDGHGSGLDADLLDGMQPAVVVTPNTIIQRDPDGRAKVAAPATADDIARKAETDAALSAAQAAQTKADAALPAASYTAADVLGKLKSVDGNGSGLDADLLDGMQPAKAGTPNTIMQRDADGRAKAAAPVAADDIARRAEIEAPPFVTTTGTGTAYLADFTPPYSTLTAGTRITIKAHLTNTGSATINVNGLGAKLIMRSNGSALSTGNLKQNVVYTLVYDGSLAFTLQGEGGDYNIGDTIASTNLRKKNESAVEEWSSTEVSNGQGIAVDSTGNMYSAHRVAAGTKVIRKLDPSGSEIWSKTDVDNGKAVAVDSSGNVYCAHDVDTGGAKYIRKLNASGSEVWSKTDIRGGMGITVDASGNVYCAHDDIVTQSKAIRKLDASGAELWSKSDITRGFSITVDASGNVYCAHDGAIRKLNPSGGEVWRKTDVSGGRGIAIDVSGNVYCTHSLTVGNKTIRKLDPSGTEIWSNSEVANGSRVAVDAEGNAYCTYYTSGKTVRKLNSSGTEVWSKTDVSNGWGITVDASGNVYCAHSISSGKTVRKLNQAINYEIIS</sequence>
<evidence type="ECO:0000313" key="3">
    <source>
        <dbReference type="Proteomes" id="UP001057877"/>
    </source>
</evidence>
<dbReference type="Proteomes" id="UP001057877">
    <property type="component" value="Chromosome"/>
</dbReference>
<organism evidence="2 3">
    <name type="scientific">Paenibacillus spongiae</name>
    <dbReference type="NCBI Taxonomy" id="2909671"/>
    <lineage>
        <taxon>Bacteria</taxon>
        <taxon>Bacillati</taxon>
        <taxon>Bacillota</taxon>
        <taxon>Bacilli</taxon>
        <taxon>Bacillales</taxon>
        <taxon>Paenibacillaceae</taxon>
        <taxon>Paenibacillus</taxon>
    </lineage>
</organism>
<dbReference type="SUPFAM" id="SSF101898">
    <property type="entry name" value="NHL repeat"/>
    <property type="match status" value="2"/>
</dbReference>
<accession>A0ABY5S2Q7</accession>
<dbReference type="CDD" id="cd19958">
    <property type="entry name" value="pyocin_knob"/>
    <property type="match status" value="1"/>
</dbReference>